<keyword evidence="3" id="KW-0274">FAD</keyword>
<proteinExistence type="inferred from homology"/>
<evidence type="ECO:0000259" key="6">
    <source>
        <dbReference type="Pfam" id="PF01494"/>
    </source>
</evidence>
<evidence type="ECO:0000256" key="3">
    <source>
        <dbReference type="ARBA" id="ARBA00022827"/>
    </source>
</evidence>
<evidence type="ECO:0000256" key="2">
    <source>
        <dbReference type="ARBA" id="ARBA00022630"/>
    </source>
</evidence>
<feature type="region of interest" description="Disordered" evidence="5">
    <location>
        <begin position="296"/>
        <end position="324"/>
    </location>
</feature>
<keyword evidence="2" id="KW-0285">Flavoprotein</keyword>
<sequence>MSAKPKVLIVGGGLGGLTLGVLLERAGIPYEIFERASVIRPLGSALSMGANIIPLLKQLGIYEEFIDKALVRYTTQVYKENLEIDFVLDSKPAAEMGGYDGYMISRPAIHEILLNQIPPHKVHLSKRVLQIRQNEKEATIVCADNSVYYGHIIVGSDGAYSSVRQSMYKDMKREGRLPTSDQEDLPYSCTCLVGHTRPLDPEEFTELKTPECSFDCVLSDNKPYTWVTFTTKGNIICWMVVHHLNKVTSKANDSFRNSEWGPEAAEVMCKEVRDFPISGVNVGPVSCTREDSDIDSDTNLDKINTGTNNNGNSFHKKEQTQQKKKTRTLGDLIDRTDRELISKVMLEEKIFETWYDRRIVLIGDACHKMNPSGGQGALNAMQDAITLANWINVLRSNDVSDMNKIFQEYKRERYPHAMDAFESSKMFSKIIEKQ</sequence>
<organism evidence="7 8">
    <name type="scientific">Lobosporangium transversale</name>
    <dbReference type="NCBI Taxonomy" id="64571"/>
    <lineage>
        <taxon>Eukaryota</taxon>
        <taxon>Fungi</taxon>
        <taxon>Fungi incertae sedis</taxon>
        <taxon>Mucoromycota</taxon>
        <taxon>Mortierellomycotina</taxon>
        <taxon>Mortierellomycetes</taxon>
        <taxon>Mortierellales</taxon>
        <taxon>Mortierellaceae</taxon>
        <taxon>Lobosporangium</taxon>
    </lineage>
</organism>
<evidence type="ECO:0000256" key="5">
    <source>
        <dbReference type="SAM" id="MobiDB-lite"/>
    </source>
</evidence>
<dbReference type="SUPFAM" id="SSF51905">
    <property type="entry name" value="FAD/NAD(P)-binding domain"/>
    <property type="match status" value="1"/>
</dbReference>
<feature type="domain" description="FAD-binding" evidence="6">
    <location>
        <begin position="335"/>
        <end position="422"/>
    </location>
</feature>
<comment type="similarity">
    <text evidence="1">Belongs to the paxM FAD-dependent monooxygenase family.</text>
</comment>
<dbReference type="Proteomes" id="UP000193648">
    <property type="component" value="Unassembled WGS sequence"/>
</dbReference>
<dbReference type="GO" id="GO:0071949">
    <property type="term" value="F:FAD binding"/>
    <property type="evidence" value="ECO:0007669"/>
    <property type="project" value="InterPro"/>
</dbReference>
<dbReference type="Pfam" id="PF01494">
    <property type="entry name" value="FAD_binding_3"/>
    <property type="match status" value="2"/>
</dbReference>
<dbReference type="PANTHER" id="PTHR47356:SF2">
    <property type="entry name" value="FAD-BINDING DOMAIN-CONTAINING PROTEIN-RELATED"/>
    <property type="match status" value="1"/>
</dbReference>
<evidence type="ECO:0000313" key="8">
    <source>
        <dbReference type="Proteomes" id="UP000193648"/>
    </source>
</evidence>
<keyword evidence="8" id="KW-1185">Reference proteome</keyword>
<dbReference type="PANTHER" id="PTHR47356">
    <property type="entry name" value="FAD-DEPENDENT MONOOXYGENASE ASQG-RELATED"/>
    <property type="match status" value="1"/>
</dbReference>
<comment type="caution">
    <text evidence="7">The sequence shown here is derived from an EMBL/GenBank/DDBJ whole genome shotgun (WGS) entry which is preliminary data.</text>
</comment>
<feature type="domain" description="FAD-binding" evidence="6">
    <location>
        <begin position="6"/>
        <end position="176"/>
    </location>
</feature>
<evidence type="ECO:0000256" key="1">
    <source>
        <dbReference type="ARBA" id="ARBA00007992"/>
    </source>
</evidence>
<accession>A0A1Y2GI59</accession>
<dbReference type="RefSeq" id="XP_021879726.1">
    <property type="nucleotide sequence ID" value="XM_022029411.1"/>
</dbReference>
<dbReference type="STRING" id="64571.A0A1Y2GI59"/>
<feature type="compositionally biased region" description="Polar residues" evidence="5">
    <location>
        <begin position="301"/>
        <end position="313"/>
    </location>
</feature>
<gene>
    <name evidence="7" type="ORF">BCR41DRAFT_408997</name>
</gene>
<dbReference type="InterPro" id="IPR050562">
    <property type="entry name" value="FAD_mOase_fung"/>
</dbReference>
<dbReference type="AlphaFoldDB" id="A0A1Y2GI59"/>
<dbReference type="InterPro" id="IPR036188">
    <property type="entry name" value="FAD/NAD-bd_sf"/>
</dbReference>
<evidence type="ECO:0000256" key="4">
    <source>
        <dbReference type="ARBA" id="ARBA00023002"/>
    </source>
</evidence>
<evidence type="ECO:0000313" key="7">
    <source>
        <dbReference type="EMBL" id="ORZ11411.1"/>
    </source>
</evidence>
<dbReference type="InParanoid" id="A0A1Y2GI59"/>
<dbReference type="Gene3D" id="3.50.50.60">
    <property type="entry name" value="FAD/NAD(P)-binding domain"/>
    <property type="match status" value="2"/>
</dbReference>
<dbReference type="PRINTS" id="PR00420">
    <property type="entry name" value="RNGMNOXGNASE"/>
</dbReference>
<dbReference type="EMBL" id="MCFF01000028">
    <property type="protein sequence ID" value="ORZ11411.1"/>
    <property type="molecule type" value="Genomic_DNA"/>
</dbReference>
<reference evidence="7 8" key="1">
    <citation type="submission" date="2016-07" db="EMBL/GenBank/DDBJ databases">
        <title>Pervasive Adenine N6-methylation of Active Genes in Fungi.</title>
        <authorList>
            <consortium name="DOE Joint Genome Institute"/>
            <person name="Mondo S.J."/>
            <person name="Dannebaum R.O."/>
            <person name="Kuo R.C."/>
            <person name="Labutti K."/>
            <person name="Haridas S."/>
            <person name="Kuo A."/>
            <person name="Salamov A."/>
            <person name="Ahrendt S.R."/>
            <person name="Lipzen A."/>
            <person name="Sullivan W."/>
            <person name="Andreopoulos W.B."/>
            <person name="Clum A."/>
            <person name="Lindquist E."/>
            <person name="Daum C."/>
            <person name="Ramamoorthy G.K."/>
            <person name="Gryganskyi A."/>
            <person name="Culley D."/>
            <person name="Magnuson J.K."/>
            <person name="James T.Y."/>
            <person name="O'Malley M.A."/>
            <person name="Stajich J.E."/>
            <person name="Spatafora J.W."/>
            <person name="Visel A."/>
            <person name="Grigoriev I.V."/>
        </authorList>
    </citation>
    <scope>NUCLEOTIDE SEQUENCE [LARGE SCALE GENOMIC DNA]</scope>
    <source>
        <strain evidence="7 8">NRRL 3116</strain>
    </source>
</reference>
<name>A0A1Y2GI59_9FUNG</name>
<protein>
    <recommendedName>
        <fullName evidence="6">FAD-binding domain-containing protein</fullName>
    </recommendedName>
</protein>
<dbReference type="GeneID" id="33571254"/>
<dbReference type="InterPro" id="IPR002938">
    <property type="entry name" value="FAD-bd"/>
</dbReference>
<keyword evidence="4" id="KW-0560">Oxidoreductase</keyword>
<dbReference type="GO" id="GO:0004497">
    <property type="term" value="F:monooxygenase activity"/>
    <property type="evidence" value="ECO:0007669"/>
    <property type="project" value="InterPro"/>
</dbReference>
<dbReference type="OrthoDB" id="655030at2759"/>